<dbReference type="Proteomes" id="UP000238937">
    <property type="component" value="Unassembled WGS sequence"/>
</dbReference>
<reference evidence="2 3" key="1">
    <citation type="submission" date="2018-03" db="EMBL/GenBank/DDBJ databases">
        <title>The ancient ancestry and fast evolution of plastids.</title>
        <authorList>
            <person name="Moore K.R."/>
            <person name="Magnabosco C."/>
            <person name="Momper L."/>
            <person name="Gold D.A."/>
            <person name="Bosak T."/>
            <person name="Fournier G.P."/>
        </authorList>
    </citation>
    <scope>NUCLEOTIDE SEQUENCE [LARGE SCALE GENOMIC DNA]</scope>
    <source>
        <strain evidence="2 3">CCALA 037</strain>
    </source>
</reference>
<evidence type="ECO:0000259" key="1">
    <source>
        <dbReference type="PROSITE" id="PS50943"/>
    </source>
</evidence>
<dbReference type="InterPro" id="IPR010982">
    <property type="entry name" value="Lambda_DNA-bd_dom_sf"/>
</dbReference>
<evidence type="ECO:0000313" key="3">
    <source>
        <dbReference type="Proteomes" id="UP000238937"/>
    </source>
</evidence>
<dbReference type="RefSeq" id="WP_106312885.1">
    <property type="nucleotide sequence ID" value="NZ_PVWO01000683.1"/>
</dbReference>
<dbReference type="InterPro" id="IPR001387">
    <property type="entry name" value="Cro/C1-type_HTH"/>
</dbReference>
<evidence type="ECO:0000313" key="2">
    <source>
        <dbReference type="EMBL" id="PSB40559.1"/>
    </source>
</evidence>
<dbReference type="EMBL" id="PVWO01000683">
    <property type="protein sequence ID" value="PSB40559.1"/>
    <property type="molecule type" value="Genomic_DNA"/>
</dbReference>
<name>A0A2T1F6G2_9CYAN</name>
<protein>
    <submittedName>
        <fullName evidence="2">Transcriptional regulator</fullName>
    </submittedName>
</protein>
<gene>
    <name evidence="2" type="ORF">C7B77_28195</name>
</gene>
<dbReference type="GO" id="GO:0003677">
    <property type="term" value="F:DNA binding"/>
    <property type="evidence" value="ECO:0007669"/>
    <property type="project" value="InterPro"/>
</dbReference>
<comment type="caution">
    <text evidence="2">The sequence shown here is derived from an EMBL/GenBank/DDBJ whole genome shotgun (WGS) entry which is preliminary data.</text>
</comment>
<dbReference type="AlphaFoldDB" id="A0A2T1F6G2"/>
<keyword evidence="3" id="KW-1185">Reference proteome</keyword>
<dbReference type="Gene3D" id="1.10.260.40">
    <property type="entry name" value="lambda repressor-like DNA-binding domains"/>
    <property type="match status" value="1"/>
</dbReference>
<dbReference type="OrthoDB" id="464133at2"/>
<sequence>MTMTIDLEYAELLARVQPKAIETEAENEYYLAEAEKLMKVGEELSPAQTRLLKLLATLIEDFEQRHYQLKAATPLEILTELMTDRGLKQKDVVAVFGSQGIASEVLSGKREISKVQAKALGDFFKVSPVIFFDLGDR</sequence>
<dbReference type="PROSITE" id="PS50943">
    <property type="entry name" value="HTH_CROC1"/>
    <property type="match status" value="1"/>
</dbReference>
<proteinExistence type="predicted"/>
<accession>A0A2T1F6G2</accession>
<feature type="domain" description="HTH cro/C1-type" evidence="1">
    <location>
        <begin position="78"/>
        <end position="131"/>
    </location>
</feature>
<organism evidence="2 3">
    <name type="scientific">Chamaesiphon polymorphus CCALA 037</name>
    <dbReference type="NCBI Taxonomy" id="2107692"/>
    <lineage>
        <taxon>Bacteria</taxon>
        <taxon>Bacillati</taxon>
        <taxon>Cyanobacteriota</taxon>
        <taxon>Cyanophyceae</taxon>
        <taxon>Gomontiellales</taxon>
        <taxon>Chamaesiphonaceae</taxon>
        <taxon>Chamaesiphon</taxon>
    </lineage>
</organism>